<name>A0A1P8EGB7_9GAMM</name>
<proteinExistence type="predicted"/>
<protein>
    <submittedName>
        <fullName evidence="1">Biliverdin-producing heme oxygenase</fullName>
    </submittedName>
</protein>
<dbReference type="AlphaFoldDB" id="A0A1P8EGB7"/>
<dbReference type="Pfam" id="PF14518">
    <property type="entry name" value="Haem_oxygenas_2"/>
    <property type="match status" value="1"/>
</dbReference>
<evidence type="ECO:0000313" key="2">
    <source>
        <dbReference type="Proteomes" id="UP000185674"/>
    </source>
</evidence>
<reference evidence="1 2" key="1">
    <citation type="submission" date="2016-08" db="EMBL/GenBank/DDBJ databases">
        <title>Complete genome sequence of Acinetobacter baylyi strain GFJ2.</title>
        <authorList>
            <person name="Tabata M."/>
            <person name="Kuboki S."/>
            <person name="Gibu N."/>
            <person name="Kinouchi Y."/>
            <person name="Vangnai A."/>
            <person name="Kasai D."/>
            <person name="Fukuda M."/>
        </authorList>
    </citation>
    <scope>NUCLEOTIDE SEQUENCE [LARGE SCALE GENOMIC DNA]</scope>
    <source>
        <strain evidence="1 2">GFJ2</strain>
    </source>
</reference>
<dbReference type="STRING" id="487316.BEN76_04105"/>
<dbReference type="GeneID" id="67511382"/>
<dbReference type="SMART" id="SM01236">
    <property type="entry name" value="Haem_oxygenase_2"/>
    <property type="match status" value="1"/>
</dbReference>
<dbReference type="eggNOG" id="COG0819">
    <property type="taxonomic scope" value="Bacteria"/>
</dbReference>
<sequence>MQFFQQLQNATAQERQKLFSTSLIEDALNSRLSLEQYCAFLSQAYHHVRFTVPLMMAAGAQLPERLSWLQPAICEYIEEEAGHEQWILNDLKACGVDPEIVKNSRPCQPIELMVAFLFDQVRRVNPIALFGMVNVLEGTSVSVATEAAEKIQQHLNLPNKAFSYLKSHGSLDISHMQNFEKLMNSVTDEKDQQDIIHCSKVVFSLYTQMYEQVPALGLRFAA</sequence>
<evidence type="ECO:0000313" key="1">
    <source>
        <dbReference type="EMBL" id="APV35244.1"/>
    </source>
</evidence>
<dbReference type="RefSeq" id="WP_004938329.1">
    <property type="nucleotide sequence ID" value="NZ_BBNM01000011.1"/>
</dbReference>
<dbReference type="SUPFAM" id="SSF48613">
    <property type="entry name" value="Heme oxygenase-like"/>
    <property type="match status" value="1"/>
</dbReference>
<accession>A0A1P8EGB7</accession>
<gene>
    <name evidence="1" type="ORF">BEN76_04105</name>
</gene>
<dbReference type="Gene3D" id="1.20.910.10">
    <property type="entry name" value="Heme oxygenase-like"/>
    <property type="match status" value="1"/>
</dbReference>
<dbReference type="Proteomes" id="UP000185674">
    <property type="component" value="Chromosome"/>
</dbReference>
<dbReference type="EMBL" id="CP016896">
    <property type="protein sequence ID" value="APV35244.1"/>
    <property type="molecule type" value="Genomic_DNA"/>
</dbReference>
<organism evidence="1 2">
    <name type="scientific">Acinetobacter soli</name>
    <dbReference type="NCBI Taxonomy" id="487316"/>
    <lineage>
        <taxon>Bacteria</taxon>
        <taxon>Pseudomonadati</taxon>
        <taxon>Pseudomonadota</taxon>
        <taxon>Gammaproteobacteria</taxon>
        <taxon>Moraxellales</taxon>
        <taxon>Moraxellaceae</taxon>
        <taxon>Acinetobacter</taxon>
    </lineage>
</organism>
<dbReference type="InterPro" id="IPR016084">
    <property type="entry name" value="Haem_Oase-like_multi-hlx"/>
</dbReference>
<dbReference type="KEGG" id="asol:BEN76_04105"/>